<dbReference type="AlphaFoldDB" id="A0A2A5QUB5"/>
<evidence type="ECO:0000313" key="2">
    <source>
        <dbReference type="EMBL" id="PCR90441.1"/>
    </source>
</evidence>
<name>A0A2A5QUB5_9EURY</name>
<gene>
    <name evidence="2" type="ORF">CP557_07835</name>
</gene>
<evidence type="ECO:0000256" key="1">
    <source>
        <dbReference type="SAM" id="MobiDB-lite"/>
    </source>
</evidence>
<evidence type="ECO:0000313" key="3">
    <source>
        <dbReference type="Proteomes" id="UP000219689"/>
    </source>
</evidence>
<comment type="caution">
    <text evidence="2">The sequence shown here is derived from an EMBL/GenBank/DDBJ whole genome shotgun (WGS) entry which is preliminary data.</text>
</comment>
<keyword evidence="3" id="KW-1185">Reference proteome</keyword>
<dbReference type="Proteomes" id="UP000219689">
    <property type="component" value="Unassembled WGS sequence"/>
</dbReference>
<feature type="compositionally biased region" description="Basic and acidic residues" evidence="1">
    <location>
        <begin position="1"/>
        <end position="31"/>
    </location>
</feature>
<dbReference type="EMBL" id="NXNI01000001">
    <property type="protein sequence ID" value="PCR90441.1"/>
    <property type="molecule type" value="Genomic_DNA"/>
</dbReference>
<accession>A0A2A5QUB5</accession>
<sequence length="164" mass="17336">MPLDDSRGLESPDRRAVSTDSTPRVRTDGGERPGGSRSSSDGEPDGGERPSSNEGAAAGEAPASRLRLEALDTIDAAARALLADVRRLQGGDGLEVGTRRDVTRTLHEIREATGRVGRLLEGDGECGGGDDGRVSELAYRGNGVRSVLGPDLISFEREHDDRDD</sequence>
<protein>
    <submittedName>
        <fullName evidence="2">Uncharacterized protein</fullName>
    </submittedName>
</protein>
<proteinExistence type="predicted"/>
<feature type="region of interest" description="Disordered" evidence="1">
    <location>
        <begin position="1"/>
        <end position="64"/>
    </location>
</feature>
<dbReference type="RefSeq" id="WP_097379390.1">
    <property type="nucleotide sequence ID" value="NZ_NXNI01000001.1"/>
</dbReference>
<organism evidence="2 3">
    <name type="scientific">Natrinema ejinorense</name>
    <dbReference type="NCBI Taxonomy" id="373386"/>
    <lineage>
        <taxon>Archaea</taxon>
        <taxon>Methanobacteriati</taxon>
        <taxon>Methanobacteriota</taxon>
        <taxon>Stenosarchaea group</taxon>
        <taxon>Halobacteria</taxon>
        <taxon>Halobacteriales</taxon>
        <taxon>Natrialbaceae</taxon>
        <taxon>Natrinema</taxon>
    </lineage>
</organism>
<reference evidence="2 3" key="1">
    <citation type="submission" date="2017-09" db="EMBL/GenBank/DDBJ databases">
        <title>Genome sequences of Natrinema ejinorence JCM 13890T.</title>
        <authorList>
            <person name="Roh S.W."/>
            <person name="Kim Y.B."/>
            <person name="Kim J.Y."/>
        </authorList>
    </citation>
    <scope>NUCLEOTIDE SEQUENCE [LARGE SCALE GENOMIC DNA]</scope>
    <source>
        <strain evidence="2 3">JCM 13890</strain>
    </source>
</reference>